<keyword evidence="3" id="KW-1185">Reference proteome</keyword>
<dbReference type="AlphaFoldDB" id="A0A8H5FMU9"/>
<proteinExistence type="predicted"/>
<comment type="caution">
    <text evidence="2">The sequence shown here is derived from an EMBL/GenBank/DDBJ whole genome shotgun (WGS) entry which is preliminary data.</text>
</comment>
<feature type="compositionally biased region" description="Pro residues" evidence="1">
    <location>
        <begin position="441"/>
        <end position="453"/>
    </location>
</feature>
<feature type="region of interest" description="Disordered" evidence="1">
    <location>
        <begin position="1"/>
        <end position="61"/>
    </location>
</feature>
<feature type="compositionally biased region" description="Basic and acidic residues" evidence="1">
    <location>
        <begin position="405"/>
        <end position="417"/>
    </location>
</feature>
<accession>A0A8H5FMU9</accession>
<feature type="region of interest" description="Disordered" evidence="1">
    <location>
        <begin position="268"/>
        <end position="493"/>
    </location>
</feature>
<reference evidence="2 3" key="1">
    <citation type="journal article" date="2020" name="ISME J.">
        <title>Uncovering the hidden diversity of litter-decomposition mechanisms in mushroom-forming fungi.</title>
        <authorList>
            <person name="Floudas D."/>
            <person name="Bentzer J."/>
            <person name="Ahren D."/>
            <person name="Johansson T."/>
            <person name="Persson P."/>
            <person name="Tunlid A."/>
        </authorList>
    </citation>
    <scope>NUCLEOTIDE SEQUENCE [LARGE SCALE GENOMIC DNA]</scope>
    <source>
        <strain evidence="2 3">CBS 175.51</strain>
    </source>
</reference>
<feature type="region of interest" description="Disordered" evidence="1">
    <location>
        <begin position="145"/>
        <end position="190"/>
    </location>
</feature>
<name>A0A8H5FMU9_9AGAR</name>
<feature type="compositionally biased region" description="Polar residues" evidence="1">
    <location>
        <begin position="295"/>
        <end position="317"/>
    </location>
</feature>
<feature type="compositionally biased region" description="Polar residues" evidence="1">
    <location>
        <begin position="421"/>
        <end position="433"/>
    </location>
</feature>
<dbReference type="EMBL" id="JAACJK010000001">
    <property type="protein sequence ID" value="KAF5342327.1"/>
    <property type="molecule type" value="Genomic_DNA"/>
</dbReference>
<dbReference type="OrthoDB" id="2160599at2759"/>
<feature type="compositionally biased region" description="Pro residues" evidence="1">
    <location>
        <begin position="20"/>
        <end position="31"/>
    </location>
</feature>
<feature type="compositionally biased region" description="Polar residues" evidence="1">
    <location>
        <begin position="480"/>
        <end position="493"/>
    </location>
</feature>
<gene>
    <name evidence="2" type="ORF">D9611_001494</name>
</gene>
<sequence length="493" mass="51544">MNGDHRYFNSSSSNAVAGPSKPPQMPSPPPGHGGFTGTASETGVPGSSSSPPHHPAPSAPLGFFLPPPGFMFFMGRSREERRDTVAWRGLLDWLLSPPPPKQYLASTQDLLARFHLLSAYDRYVRPSVLPGNDATSGVGAGTLLAGGDKGKGKEVEMDGGDGGHTGSEVLPRAGDGEEEEGPGVKGEKKMKNSYKHLIKGLPGKHPMKKDDYLTTIMLVPPKQRMRINYFDAHTQEEAFAWNPSALVLESAQAKEDRRKRKELKRLAKLHQNQPLQGVDQTSHPGVPLQAPAPATAQSTSFKPQGTGTPLRNPSTPRSAAVSGGTPRPGSTIPRPGSTAPKVGTPAATPVQSIPPPNATKAPVPRPGSTVPRPGASNAAGLPPRPASVKPSPIVSSQAVSTPHGDISRGQKRPREEAGQPNPHQTMNGTNGVMNGSGNGYGPPPAGPGLPPKPVLNAKAGSGGVRPRPVKKQRMEGPGQPNGSVQQQPTPQGV</sequence>
<dbReference type="Proteomes" id="UP000541558">
    <property type="component" value="Unassembled WGS sequence"/>
</dbReference>
<evidence type="ECO:0000313" key="2">
    <source>
        <dbReference type="EMBL" id="KAF5342327.1"/>
    </source>
</evidence>
<feature type="compositionally biased region" description="Polar residues" evidence="1">
    <location>
        <begin position="270"/>
        <end position="283"/>
    </location>
</feature>
<evidence type="ECO:0000313" key="3">
    <source>
        <dbReference type="Proteomes" id="UP000541558"/>
    </source>
</evidence>
<protein>
    <submittedName>
        <fullName evidence="2">Uncharacterized protein</fullName>
    </submittedName>
</protein>
<organism evidence="2 3">
    <name type="scientific">Ephemerocybe angulata</name>
    <dbReference type="NCBI Taxonomy" id="980116"/>
    <lineage>
        <taxon>Eukaryota</taxon>
        <taxon>Fungi</taxon>
        <taxon>Dikarya</taxon>
        <taxon>Basidiomycota</taxon>
        <taxon>Agaricomycotina</taxon>
        <taxon>Agaricomycetes</taxon>
        <taxon>Agaricomycetidae</taxon>
        <taxon>Agaricales</taxon>
        <taxon>Agaricineae</taxon>
        <taxon>Psathyrellaceae</taxon>
        <taxon>Ephemerocybe</taxon>
    </lineage>
</organism>
<evidence type="ECO:0000256" key="1">
    <source>
        <dbReference type="SAM" id="MobiDB-lite"/>
    </source>
</evidence>